<dbReference type="RefSeq" id="WP_115246854.1">
    <property type="nucleotide sequence ID" value="NZ_JAIEZY010000002.1"/>
</dbReference>
<reference evidence="1 2" key="1">
    <citation type="submission" date="2018-06" db="EMBL/GenBank/DDBJ databases">
        <authorList>
            <consortium name="Pathogen Informatics"/>
            <person name="Doyle S."/>
        </authorList>
    </citation>
    <scope>NUCLEOTIDE SEQUENCE [LARGE SCALE GENOMIC DNA]</scope>
    <source>
        <strain evidence="1 2">NCTC4670</strain>
    </source>
</reference>
<evidence type="ECO:0000313" key="2">
    <source>
        <dbReference type="Proteomes" id="UP000254797"/>
    </source>
</evidence>
<protein>
    <submittedName>
        <fullName evidence="1">Uncharacterized protein</fullName>
    </submittedName>
</protein>
<dbReference type="Proteomes" id="UP000254797">
    <property type="component" value="Unassembled WGS sequence"/>
</dbReference>
<dbReference type="EMBL" id="UHFG01000004">
    <property type="protein sequence ID" value="SUN51805.1"/>
    <property type="molecule type" value="Genomic_DNA"/>
</dbReference>
<evidence type="ECO:0000313" key="1">
    <source>
        <dbReference type="EMBL" id="SUN51805.1"/>
    </source>
</evidence>
<accession>A0A380JYS1</accession>
<organism evidence="1 2">
    <name type="scientific">Streptococcus dysgalactiae subsp. dysgalactiae</name>
    <dbReference type="NCBI Taxonomy" id="99822"/>
    <lineage>
        <taxon>Bacteria</taxon>
        <taxon>Bacillati</taxon>
        <taxon>Bacillota</taxon>
        <taxon>Bacilli</taxon>
        <taxon>Lactobacillales</taxon>
        <taxon>Streptococcaceae</taxon>
        <taxon>Streptococcus</taxon>
    </lineage>
</organism>
<proteinExistence type="predicted"/>
<gene>
    <name evidence="1" type="ORF">NCTC4670_02201</name>
</gene>
<dbReference type="AlphaFoldDB" id="A0A380JYS1"/>
<name>A0A380JYS1_STRDY</name>
<sequence>MANRKDFMRVPPDFKDYYIYKIVKNSARTVMFMMKMNNNLDKLEVASSQKNEELTSILEQFLMLCFYEMD</sequence>